<reference evidence="1 2" key="1">
    <citation type="submission" date="2017-06" db="EMBL/GenBank/DDBJ databases">
        <title>Comparative genomic analysis of Ambrosia Fusariam Clade fungi.</title>
        <authorList>
            <person name="Stajich J.E."/>
            <person name="Carrillo J."/>
            <person name="Kijimoto T."/>
            <person name="Eskalen A."/>
            <person name="O'Donnell K."/>
            <person name="Kasson M."/>
        </authorList>
    </citation>
    <scope>NUCLEOTIDE SEQUENCE [LARGE SCALE GENOMIC DNA]</scope>
    <source>
        <strain evidence="1 2">NRRL62584</strain>
    </source>
</reference>
<dbReference type="AlphaFoldDB" id="A0A428NNU6"/>
<dbReference type="STRING" id="1325734.A0A428NNU6"/>
<gene>
    <name evidence="1" type="ORF">CEP54_015471</name>
</gene>
<dbReference type="Proteomes" id="UP000288168">
    <property type="component" value="Unassembled WGS sequence"/>
</dbReference>
<name>A0A428NNU6_9HYPO</name>
<sequence>MLDTYTKFAKAYGEHVRLCLNALSLNLITANTDHENQQNDLQLYLAKACESAISTVKTYAASDNAELFVRYGADYLVLIIAQSAVFFVRILTSRLEQTLPVEQPFLRHYLGQAINLLESNDLSTTEVCGWMARLCRSLMRFTGLSLELSANLPDTNNSVVSDVNVLEHGWDSDVNAFLSQNIPTGETGFDLGGYFDFTRSFFPPPSE</sequence>
<organism evidence="1 2">
    <name type="scientific">Fusarium duplospermum</name>
    <dbReference type="NCBI Taxonomy" id="1325734"/>
    <lineage>
        <taxon>Eukaryota</taxon>
        <taxon>Fungi</taxon>
        <taxon>Dikarya</taxon>
        <taxon>Ascomycota</taxon>
        <taxon>Pezizomycotina</taxon>
        <taxon>Sordariomycetes</taxon>
        <taxon>Hypocreomycetidae</taxon>
        <taxon>Hypocreales</taxon>
        <taxon>Nectriaceae</taxon>
        <taxon>Fusarium</taxon>
        <taxon>Fusarium solani species complex</taxon>
    </lineage>
</organism>
<keyword evidence="2" id="KW-1185">Reference proteome</keyword>
<proteinExistence type="predicted"/>
<evidence type="ECO:0000313" key="1">
    <source>
        <dbReference type="EMBL" id="RSL42466.1"/>
    </source>
</evidence>
<accession>A0A428NNU6</accession>
<dbReference type="OrthoDB" id="4151048at2759"/>
<dbReference type="EMBL" id="NKCI01000366">
    <property type="protein sequence ID" value="RSL42466.1"/>
    <property type="molecule type" value="Genomic_DNA"/>
</dbReference>
<comment type="caution">
    <text evidence="1">The sequence shown here is derived from an EMBL/GenBank/DDBJ whole genome shotgun (WGS) entry which is preliminary data.</text>
</comment>
<protein>
    <submittedName>
        <fullName evidence="1">Uncharacterized protein</fullName>
    </submittedName>
</protein>
<evidence type="ECO:0000313" key="2">
    <source>
        <dbReference type="Proteomes" id="UP000288168"/>
    </source>
</evidence>